<evidence type="ECO:0000256" key="4">
    <source>
        <dbReference type="SAM" id="Phobius"/>
    </source>
</evidence>
<feature type="transmembrane region" description="Helical" evidence="4">
    <location>
        <begin position="29"/>
        <end position="47"/>
    </location>
</feature>
<dbReference type="OrthoDB" id="9810447at2"/>
<dbReference type="InterPro" id="IPR003661">
    <property type="entry name" value="HisK_dim/P_dom"/>
</dbReference>
<protein>
    <recommendedName>
        <fullName evidence="2">histidine kinase</fullName>
        <ecNumber evidence="2">2.7.13.3</ecNumber>
    </recommendedName>
</protein>
<evidence type="ECO:0000256" key="1">
    <source>
        <dbReference type="ARBA" id="ARBA00000085"/>
    </source>
</evidence>
<keyword evidence="4" id="KW-0812">Transmembrane</keyword>
<feature type="domain" description="Histidine kinase" evidence="5">
    <location>
        <begin position="214"/>
        <end position="429"/>
    </location>
</feature>
<gene>
    <name evidence="6" type="ORF">BC659_0696</name>
</gene>
<dbReference type="GO" id="GO:0000155">
    <property type="term" value="F:phosphorelay sensor kinase activity"/>
    <property type="evidence" value="ECO:0007669"/>
    <property type="project" value="InterPro"/>
</dbReference>
<dbReference type="PANTHER" id="PTHR43547">
    <property type="entry name" value="TWO-COMPONENT HISTIDINE KINASE"/>
    <property type="match status" value="1"/>
</dbReference>
<dbReference type="AlphaFoldDB" id="A0A4R6J0A4"/>
<dbReference type="SUPFAM" id="SSF47384">
    <property type="entry name" value="Homodimeric domain of signal transducing histidine kinase"/>
    <property type="match status" value="1"/>
</dbReference>
<comment type="catalytic activity">
    <reaction evidence="1">
        <text>ATP + protein L-histidine = ADP + protein N-phospho-L-histidine.</text>
        <dbReference type="EC" id="2.7.13.3"/>
    </reaction>
</comment>
<dbReference type="InterPro" id="IPR036097">
    <property type="entry name" value="HisK_dim/P_sf"/>
</dbReference>
<dbReference type="PRINTS" id="PR00344">
    <property type="entry name" value="BCTRLSENSOR"/>
</dbReference>
<dbReference type="Proteomes" id="UP000295741">
    <property type="component" value="Unassembled WGS sequence"/>
</dbReference>
<dbReference type="SMART" id="SM00388">
    <property type="entry name" value="HisKA"/>
    <property type="match status" value="1"/>
</dbReference>
<dbReference type="InterPro" id="IPR004358">
    <property type="entry name" value="Sig_transdc_His_kin-like_C"/>
</dbReference>
<reference evidence="6 7" key="1">
    <citation type="submission" date="2019-03" db="EMBL/GenBank/DDBJ databases">
        <title>Genomic Encyclopedia of Archaeal and Bacterial Type Strains, Phase II (KMG-II): from individual species to whole genera.</title>
        <authorList>
            <person name="Goeker M."/>
        </authorList>
    </citation>
    <scope>NUCLEOTIDE SEQUENCE [LARGE SCALE GENOMIC DNA]</scope>
    <source>
        <strain evidence="6 7">DSM 28323</strain>
    </source>
</reference>
<dbReference type="SUPFAM" id="SSF55874">
    <property type="entry name" value="ATPase domain of HSP90 chaperone/DNA topoisomerase II/histidine kinase"/>
    <property type="match status" value="1"/>
</dbReference>
<proteinExistence type="predicted"/>
<dbReference type="EMBL" id="SNWP01000010">
    <property type="protein sequence ID" value="TDO28619.1"/>
    <property type="molecule type" value="Genomic_DNA"/>
</dbReference>
<dbReference type="Gene3D" id="1.10.287.130">
    <property type="match status" value="1"/>
</dbReference>
<keyword evidence="3" id="KW-0597">Phosphoprotein</keyword>
<comment type="caution">
    <text evidence="6">The sequence shown here is derived from an EMBL/GenBank/DDBJ whole genome shotgun (WGS) entry which is preliminary data.</text>
</comment>
<dbReference type="PANTHER" id="PTHR43547:SF2">
    <property type="entry name" value="HYBRID SIGNAL TRANSDUCTION HISTIDINE KINASE C"/>
    <property type="match status" value="1"/>
</dbReference>
<dbReference type="InterPro" id="IPR036890">
    <property type="entry name" value="HATPase_C_sf"/>
</dbReference>
<dbReference type="SMART" id="SM00387">
    <property type="entry name" value="HATPase_c"/>
    <property type="match status" value="1"/>
</dbReference>
<keyword evidence="4" id="KW-0472">Membrane</keyword>
<dbReference type="InterPro" id="IPR003594">
    <property type="entry name" value="HATPase_dom"/>
</dbReference>
<dbReference type="EC" id="2.7.13.3" evidence="2"/>
<keyword evidence="4" id="KW-1133">Transmembrane helix</keyword>
<evidence type="ECO:0000313" key="6">
    <source>
        <dbReference type="EMBL" id="TDO28619.1"/>
    </source>
</evidence>
<dbReference type="CDD" id="cd00082">
    <property type="entry name" value="HisKA"/>
    <property type="match status" value="1"/>
</dbReference>
<evidence type="ECO:0000256" key="2">
    <source>
        <dbReference type="ARBA" id="ARBA00012438"/>
    </source>
</evidence>
<dbReference type="PROSITE" id="PS50109">
    <property type="entry name" value="HIS_KIN"/>
    <property type="match status" value="1"/>
</dbReference>
<sequence length="429" mass="48903">MKTPLLFQKAINIGIRPELDLIEQKKTRLLNFMVILGQLHSLAFIIVNIMEGHYWNVGLLSLNVTGGLLFLFINSYHFIQTARIILTILSTASLCLSSIMFQNGNEYYFITNLVVISLIFKRTSAIIWLSVLTITCFVFIRFTDTTPWMLEPLPHSRVFINMTSALILAFLGLIYYRFEQRFYEQQLQQSQVILEKKNSELEESNTTKEKLFSIIAHDLRSPIAQLRNILDMLNKQLLSQEDFYKLSEHISLNVKQLQGGLDNLLQWSNSQLQGIEAHPQKVDFKSTLAQVISLMQAEIENKSLGIHIESEGGPIWADPNHLQLVLRNLLSNAVKYSYKSGVIHIHHYTLNHEVIISIADEGDGMDTEMQKQLFSAANIISKRGTLNEKGTGLGLKLCKEFVDKNNGKIWVEAREPKGSIFFVSFPATI</sequence>
<dbReference type="InterPro" id="IPR005467">
    <property type="entry name" value="His_kinase_dom"/>
</dbReference>
<name>A0A4R6J0A4_9BACT</name>
<feature type="transmembrane region" description="Helical" evidence="4">
    <location>
        <begin position="53"/>
        <end position="72"/>
    </location>
</feature>
<evidence type="ECO:0000256" key="3">
    <source>
        <dbReference type="ARBA" id="ARBA00022553"/>
    </source>
</evidence>
<evidence type="ECO:0000259" key="5">
    <source>
        <dbReference type="PROSITE" id="PS50109"/>
    </source>
</evidence>
<keyword evidence="6" id="KW-0418">Kinase</keyword>
<dbReference type="Gene3D" id="3.30.565.10">
    <property type="entry name" value="Histidine kinase-like ATPase, C-terminal domain"/>
    <property type="match status" value="1"/>
</dbReference>
<feature type="transmembrane region" description="Helical" evidence="4">
    <location>
        <begin position="158"/>
        <end position="178"/>
    </location>
</feature>
<dbReference type="RefSeq" id="WP_133473252.1">
    <property type="nucleotide sequence ID" value="NZ_SNWP01000010.1"/>
</dbReference>
<dbReference type="Pfam" id="PF02518">
    <property type="entry name" value="HATPase_c"/>
    <property type="match status" value="1"/>
</dbReference>
<keyword evidence="7" id="KW-1185">Reference proteome</keyword>
<organism evidence="6 7">
    <name type="scientific">Sediminibacterium goheungense</name>
    <dbReference type="NCBI Taxonomy" id="1086393"/>
    <lineage>
        <taxon>Bacteria</taxon>
        <taxon>Pseudomonadati</taxon>
        <taxon>Bacteroidota</taxon>
        <taxon>Chitinophagia</taxon>
        <taxon>Chitinophagales</taxon>
        <taxon>Chitinophagaceae</taxon>
        <taxon>Sediminibacterium</taxon>
    </lineage>
</organism>
<feature type="transmembrane region" description="Helical" evidence="4">
    <location>
        <begin position="107"/>
        <end position="138"/>
    </location>
</feature>
<evidence type="ECO:0000313" key="7">
    <source>
        <dbReference type="Proteomes" id="UP000295741"/>
    </source>
</evidence>
<keyword evidence="6" id="KW-0808">Transferase</keyword>
<accession>A0A4R6J0A4</accession>